<feature type="transmembrane region" description="Helical" evidence="1">
    <location>
        <begin position="81"/>
        <end position="106"/>
    </location>
</feature>
<accession>A0A9P6CNH1</accession>
<reference evidence="3" key="1">
    <citation type="submission" date="2020-11" db="EMBL/GenBank/DDBJ databases">
        <authorList>
            <consortium name="DOE Joint Genome Institute"/>
            <person name="Ahrendt S."/>
            <person name="Riley R."/>
            <person name="Andreopoulos W."/>
            <person name="Labutti K."/>
            <person name="Pangilinan J."/>
            <person name="Ruiz-Duenas F.J."/>
            <person name="Barrasa J.M."/>
            <person name="Sanchez-Garcia M."/>
            <person name="Camarero S."/>
            <person name="Miyauchi S."/>
            <person name="Serrano A."/>
            <person name="Linde D."/>
            <person name="Babiker R."/>
            <person name="Drula E."/>
            <person name="Ayuso-Fernandez I."/>
            <person name="Pacheco R."/>
            <person name="Padilla G."/>
            <person name="Ferreira P."/>
            <person name="Barriuso J."/>
            <person name="Kellner H."/>
            <person name="Castanera R."/>
            <person name="Alfaro M."/>
            <person name="Ramirez L."/>
            <person name="Pisabarro A.G."/>
            <person name="Kuo A."/>
            <person name="Tritt A."/>
            <person name="Lipzen A."/>
            <person name="He G."/>
            <person name="Yan M."/>
            <person name="Ng V."/>
            <person name="Cullen D."/>
            <person name="Martin F."/>
            <person name="Rosso M.-N."/>
            <person name="Henrissat B."/>
            <person name="Hibbett D."/>
            <person name="Martinez A.T."/>
            <person name="Grigoriev I.V."/>
        </authorList>
    </citation>
    <scope>NUCLEOTIDE SEQUENCE</scope>
    <source>
        <strain evidence="3">CBS 247.69</strain>
    </source>
</reference>
<dbReference type="PANTHER" id="PTHR40465">
    <property type="entry name" value="CHROMOSOME 1, WHOLE GENOME SHOTGUN SEQUENCE"/>
    <property type="match status" value="1"/>
</dbReference>
<name>A0A9P6CNH1_9AGAR</name>
<organism evidence="3 4">
    <name type="scientific">Collybia nuda</name>
    <dbReference type="NCBI Taxonomy" id="64659"/>
    <lineage>
        <taxon>Eukaryota</taxon>
        <taxon>Fungi</taxon>
        <taxon>Dikarya</taxon>
        <taxon>Basidiomycota</taxon>
        <taxon>Agaricomycotina</taxon>
        <taxon>Agaricomycetes</taxon>
        <taxon>Agaricomycetidae</taxon>
        <taxon>Agaricales</taxon>
        <taxon>Tricholomatineae</taxon>
        <taxon>Clitocybaceae</taxon>
        <taxon>Collybia</taxon>
    </lineage>
</organism>
<feature type="transmembrane region" description="Helical" evidence="1">
    <location>
        <begin position="168"/>
        <end position="190"/>
    </location>
</feature>
<comment type="caution">
    <text evidence="3">The sequence shown here is derived from an EMBL/GenBank/DDBJ whole genome shotgun (WGS) entry which is preliminary data.</text>
</comment>
<feature type="transmembrane region" description="Helical" evidence="1">
    <location>
        <begin position="15"/>
        <end position="36"/>
    </location>
</feature>
<dbReference type="Proteomes" id="UP000807353">
    <property type="component" value="Unassembled WGS sequence"/>
</dbReference>
<keyword evidence="4" id="KW-1185">Reference proteome</keyword>
<keyword evidence="1" id="KW-1133">Transmembrane helix</keyword>
<feature type="domain" description="DUF6534" evidence="2">
    <location>
        <begin position="175"/>
        <end position="262"/>
    </location>
</feature>
<dbReference type="PANTHER" id="PTHR40465:SF1">
    <property type="entry name" value="DUF6534 DOMAIN-CONTAINING PROTEIN"/>
    <property type="match status" value="1"/>
</dbReference>
<keyword evidence="1" id="KW-0472">Membrane</keyword>
<protein>
    <recommendedName>
        <fullName evidence="2">DUF6534 domain-containing protein</fullName>
    </recommendedName>
</protein>
<dbReference type="AlphaFoldDB" id="A0A9P6CNH1"/>
<keyword evidence="1" id="KW-0812">Transmembrane</keyword>
<dbReference type="EMBL" id="MU150239">
    <property type="protein sequence ID" value="KAF9466974.1"/>
    <property type="molecule type" value="Genomic_DNA"/>
</dbReference>
<dbReference type="OrthoDB" id="3262409at2759"/>
<evidence type="ECO:0000313" key="4">
    <source>
        <dbReference type="Proteomes" id="UP000807353"/>
    </source>
</evidence>
<sequence>MAAAPPPVVLLVGPILVGVCLNWLFWGFLTVQVYYYTMFFKDSLKLRALVYSLYAADSVQTMIAMHSGFRILCTHWGNVSAIIFPGWTFCVVPVFSGIISFPVQAFFAYRIWSLRKSYEPASASKVLNVVVVFIVACALMQATAAVVTGGQLILINDIQRFSELNTAISIWLVGSCVCDITITITMLILLRKARQRTRWRHTKSVINNVIQQTIETGLVTTVTALLELILFLVEQDTSLHTTMAYMLAKLYTNSLMATLNSRIQNRASNDAISLNLDNISSGSFSRSAGNLSVQIDRIREIHKDDIGSMSFHSTSFPKPSQNESVS</sequence>
<proteinExistence type="predicted"/>
<evidence type="ECO:0000256" key="1">
    <source>
        <dbReference type="SAM" id="Phobius"/>
    </source>
</evidence>
<gene>
    <name evidence="3" type="ORF">BDZ94DRAFT_1250213</name>
</gene>
<dbReference type="InterPro" id="IPR045339">
    <property type="entry name" value="DUF6534"/>
</dbReference>
<dbReference type="Pfam" id="PF20152">
    <property type="entry name" value="DUF6534"/>
    <property type="match status" value="1"/>
</dbReference>
<evidence type="ECO:0000313" key="3">
    <source>
        <dbReference type="EMBL" id="KAF9466974.1"/>
    </source>
</evidence>
<feature type="transmembrane region" description="Helical" evidence="1">
    <location>
        <begin position="126"/>
        <end position="148"/>
    </location>
</feature>
<evidence type="ECO:0000259" key="2">
    <source>
        <dbReference type="Pfam" id="PF20152"/>
    </source>
</evidence>